<dbReference type="EMBL" id="CAJGYO010000005">
    <property type="protein sequence ID" value="CAD6230953.1"/>
    <property type="molecule type" value="Genomic_DNA"/>
</dbReference>
<dbReference type="Gene3D" id="2.130.10.10">
    <property type="entry name" value="YVTN repeat-like/Quinoprotein amine dehydrogenase"/>
    <property type="match status" value="1"/>
</dbReference>
<keyword evidence="2" id="KW-1133">Transmembrane helix</keyword>
<feature type="signal peptide" evidence="3">
    <location>
        <begin position="1"/>
        <end position="22"/>
    </location>
</feature>
<feature type="compositionally biased region" description="Basic and acidic residues" evidence="1">
    <location>
        <begin position="630"/>
        <end position="639"/>
    </location>
</feature>
<gene>
    <name evidence="4" type="ORF">NCGR_LOCUS21100</name>
</gene>
<dbReference type="InterPro" id="IPR045301">
    <property type="entry name" value="GEX3-like"/>
</dbReference>
<keyword evidence="5" id="KW-1185">Reference proteome</keyword>
<sequence>MATGMMWSLYLLVCFQFGPARSESRVLQKLDTGGGGGEIVSLAARAPGAARALSSPSIAHDGRLVACSGKDLLGFEPNGSFAWIVPLGHMCNDSISPVFEGEQVYLVADDKVIKVTPQNVHTAEPALEVFFSHNATSGRSEEIIGLAISGSYSSLFLTIRKRGLFAFSLRGELQWSIGPALNLFDYRLGCKRNVSGCYFDSAPVLDQCEGALYISNTEGQLYSLYIDNRGIRWIQDLSSHGKVMTVAPGNSACLYIVFPRKSIVVGIDVSTGSISWTQNIGPISIEKNLPTVDSNGWMSIGSLDGTLYSISPDGDMRKFLAKTANDSVIHVGPVLDCSGFSMYVAKTIVEGKLIQTIGDYTYVSAKKPSFILFTLLAPATGTIYWTGEYPGELSNLLSSSDLNDFTIDETVVLTLLSAARQKIAWTCRQAKAKFVQADPGEPSYVLLLIFLLVVIVIQAVAILFCCIFWRKKRLQDNGLQKFLEKRRSLHSKRRILGKKILELEQKAAEDASSNEALGQLGEMVKAKEGVERKLYGSYSLGRDEPGLEQQGSSLPLYHDKYRSHSFHSSQKESITIFNMLSDTSSSEDGTSSCSDDSESCSGTSSGEMELDESKSAEEAGPSDTANVEEGVQHELEKQHQHCSAP</sequence>
<feature type="region of interest" description="Disordered" evidence="1">
    <location>
        <begin position="582"/>
        <end position="645"/>
    </location>
</feature>
<evidence type="ECO:0000313" key="5">
    <source>
        <dbReference type="Proteomes" id="UP000604825"/>
    </source>
</evidence>
<evidence type="ECO:0000256" key="3">
    <source>
        <dbReference type="SAM" id="SignalP"/>
    </source>
</evidence>
<reference evidence="4" key="1">
    <citation type="submission" date="2020-10" db="EMBL/GenBank/DDBJ databases">
        <authorList>
            <person name="Han B."/>
            <person name="Lu T."/>
            <person name="Zhao Q."/>
            <person name="Huang X."/>
            <person name="Zhao Y."/>
        </authorList>
    </citation>
    <scope>NUCLEOTIDE SEQUENCE</scope>
</reference>
<name>A0A811P295_9POAL</name>
<keyword evidence="2" id="KW-0472">Membrane</keyword>
<accession>A0A811P295</accession>
<organism evidence="4 5">
    <name type="scientific">Miscanthus lutarioriparius</name>
    <dbReference type="NCBI Taxonomy" id="422564"/>
    <lineage>
        <taxon>Eukaryota</taxon>
        <taxon>Viridiplantae</taxon>
        <taxon>Streptophyta</taxon>
        <taxon>Embryophyta</taxon>
        <taxon>Tracheophyta</taxon>
        <taxon>Spermatophyta</taxon>
        <taxon>Magnoliopsida</taxon>
        <taxon>Liliopsida</taxon>
        <taxon>Poales</taxon>
        <taxon>Poaceae</taxon>
        <taxon>PACMAD clade</taxon>
        <taxon>Panicoideae</taxon>
        <taxon>Andropogonodae</taxon>
        <taxon>Andropogoneae</taxon>
        <taxon>Saccharinae</taxon>
        <taxon>Miscanthus</taxon>
    </lineage>
</organism>
<dbReference type="GO" id="GO:0005886">
    <property type="term" value="C:plasma membrane"/>
    <property type="evidence" value="ECO:0007669"/>
    <property type="project" value="TreeGrafter"/>
</dbReference>
<proteinExistence type="predicted"/>
<feature type="compositionally biased region" description="Low complexity" evidence="1">
    <location>
        <begin position="582"/>
        <end position="607"/>
    </location>
</feature>
<dbReference type="Proteomes" id="UP000604825">
    <property type="component" value="Unassembled WGS sequence"/>
</dbReference>
<dbReference type="GO" id="GO:0010183">
    <property type="term" value="P:pollen tube guidance"/>
    <property type="evidence" value="ECO:0007669"/>
    <property type="project" value="TreeGrafter"/>
</dbReference>
<evidence type="ECO:0008006" key="6">
    <source>
        <dbReference type="Google" id="ProtNLM"/>
    </source>
</evidence>
<keyword evidence="3" id="KW-0732">Signal</keyword>
<comment type="caution">
    <text evidence="4">The sequence shown here is derived from an EMBL/GenBank/DDBJ whole genome shotgun (WGS) entry which is preliminary data.</text>
</comment>
<dbReference type="PANTHER" id="PTHR37253">
    <property type="entry name" value="PROTEIN GAMETE EXPRESSED 3"/>
    <property type="match status" value="1"/>
</dbReference>
<keyword evidence="2" id="KW-0812">Transmembrane</keyword>
<evidence type="ECO:0000256" key="1">
    <source>
        <dbReference type="SAM" id="MobiDB-lite"/>
    </source>
</evidence>
<dbReference type="FunFam" id="2.130.10.10:FF:001929">
    <property type="entry name" value="Protein GAMETE EXPRESSED 3"/>
    <property type="match status" value="1"/>
</dbReference>
<evidence type="ECO:0000313" key="4">
    <source>
        <dbReference type="EMBL" id="CAD6230953.1"/>
    </source>
</evidence>
<dbReference type="AlphaFoldDB" id="A0A811P295"/>
<dbReference type="SUPFAM" id="SSF50998">
    <property type="entry name" value="Quinoprotein alcohol dehydrogenase-like"/>
    <property type="match status" value="1"/>
</dbReference>
<dbReference type="InterPro" id="IPR011047">
    <property type="entry name" value="Quinoprotein_ADH-like_sf"/>
</dbReference>
<dbReference type="InterPro" id="IPR015943">
    <property type="entry name" value="WD40/YVTN_repeat-like_dom_sf"/>
</dbReference>
<feature type="transmembrane region" description="Helical" evidence="2">
    <location>
        <begin position="444"/>
        <end position="469"/>
    </location>
</feature>
<dbReference type="PANTHER" id="PTHR37253:SF1">
    <property type="entry name" value="PROTEIN GAMETE EXPRESSED 3"/>
    <property type="match status" value="1"/>
</dbReference>
<evidence type="ECO:0000256" key="2">
    <source>
        <dbReference type="SAM" id="Phobius"/>
    </source>
</evidence>
<dbReference type="OrthoDB" id="19653at2759"/>
<feature type="chain" id="PRO_5033053530" description="Protein GAMETE EXPRESSED 3" evidence="3">
    <location>
        <begin position="23"/>
        <end position="645"/>
    </location>
</feature>
<dbReference type="GO" id="GO:0009793">
    <property type="term" value="P:embryo development ending in seed dormancy"/>
    <property type="evidence" value="ECO:0007669"/>
    <property type="project" value="TreeGrafter"/>
</dbReference>
<protein>
    <recommendedName>
        <fullName evidence="6">Protein GAMETE EXPRESSED 3</fullName>
    </recommendedName>
</protein>